<keyword evidence="1" id="KW-0449">Lipoprotein</keyword>
<dbReference type="PROSITE" id="PS51257">
    <property type="entry name" value="PROKAR_LIPOPROTEIN"/>
    <property type="match status" value="1"/>
</dbReference>
<dbReference type="KEGG" id="chyd:H4K34_12110"/>
<dbReference type="AlphaFoldDB" id="A0A7H0VBM0"/>
<dbReference type="NCBIfam" id="TIGR03512">
    <property type="entry name" value="GldD_lipo"/>
    <property type="match status" value="1"/>
</dbReference>
<name>A0A7H0VBM0_9FLAO</name>
<dbReference type="RefSeq" id="WP_210757654.1">
    <property type="nucleotide sequence ID" value="NZ_CP060139.1"/>
</dbReference>
<accession>A0A7H0VBM0</accession>
<evidence type="ECO:0000313" key="1">
    <source>
        <dbReference type="EMBL" id="QNR23118.1"/>
    </source>
</evidence>
<dbReference type="EMBL" id="CP060139">
    <property type="protein sequence ID" value="QNR23118.1"/>
    <property type="molecule type" value="Genomic_DNA"/>
</dbReference>
<sequence length="186" mass="21813">MRKLKLILLSALFLGACEGDYTPKPKGYFRIDMPATVYQEFKSDCPFHFDYNKVATLKDKGRCWYDIKYPRLKATLQLTYRQVTEDNLDTLLYEGHELAYKHTVKADGIDEKLYIDEQKRVYGLLYQLKGDAATSMQFFMTDSTDHFLRGVLYYYASPNADSLKPVNDFMRGEMIRMIESLEWENS</sequence>
<dbReference type="Proteomes" id="UP000516305">
    <property type="component" value="Chromosome"/>
</dbReference>
<protein>
    <submittedName>
        <fullName evidence="1">Gliding motility lipoprotein GldD</fullName>
    </submittedName>
</protein>
<dbReference type="Pfam" id="PF25593">
    <property type="entry name" value="GldD_lipo"/>
    <property type="match status" value="1"/>
</dbReference>
<reference evidence="1 2" key="1">
    <citation type="submission" date="2020-08" db="EMBL/GenBank/DDBJ databases">
        <title>Croceimicrobium hydrocarbonivorans gen. nov., sp. nov., a novel marine bacterium isolated from a bacterial consortium that degrades polyethylene terephthalate.</title>
        <authorList>
            <person name="Liu R."/>
        </authorList>
    </citation>
    <scope>NUCLEOTIDE SEQUENCE [LARGE SCALE GENOMIC DNA]</scope>
    <source>
        <strain evidence="1 2">A20-9</strain>
    </source>
</reference>
<evidence type="ECO:0000313" key="2">
    <source>
        <dbReference type="Proteomes" id="UP000516305"/>
    </source>
</evidence>
<keyword evidence="2" id="KW-1185">Reference proteome</keyword>
<gene>
    <name evidence="1" type="primary">gldD</name>
    <name evidence="1" type="ORF">H4K34_12110</name>
</gene>
<proteinExistence type="predicted"/>
<organism evidence="1 2">
    <name type="scientific">Croceimicrobium hydrocarbonivorans</name>
    <dbReference type="NCBI Taxonomy" id="2761580"/>
    <lineage>
        <taxon>Bacteria</taxon>
        <taxon>Pseudomonadati</taxon>
        <taxon>Bacteroidota</taxon>
        <taxon>Flavobacteriia</taxon>
        <taxon>Flavobacteriales</taxon>
        <taxon>Owenweeksiaceae</taxon>
        <taxon>Croceimicrobium</taxon>
    </lineage>
</organism>
<dbReference type="InterPro" id="IPR019850">
    <property type="entry name" value="GldD-like"/>
</dbReference>